<accession>A0AAV3QGV2</accession>
<dbReference type="InterPro" id="IPR036396">
    <property type="entry name" value="Cyt_P450_sf"/>
</dbReference>
<dbReference type="GO" id="GO:0004497">
    <property type="term" value="F:monooxygenase activity"/>
    <property type="evidence" value="ECO:0007669"/>
    <property type="project" value="InterPro"/>
</dbReference>
<protein>
    <recommendedName>
        <fullName evidence="3">Cytochrome P450</fullName>
    </recommendedName>
</protein>
<dbReference type="Proteomes" id="UP001454036">
    <property type="component" value="Unassembled WGS sequence"/>
</dbReference>
<evidence type="ECO:0000313" key="1">
    <source>
        <dbReference type="EMBL" id="GAA0162735.1"/>
    </source>
</evidence>
<dbReference type="Gene3D" id="1.10.630.10">
    <property type="entry name" value="Cytochrome P450"/>
    <property type="match status" value="1"/>
</dbReference>
<dbReference type="SUPFAM" id="SSF48264">
    <property type="entry name" value="Cytochrome P450"/>
    <property type="match status" value="1"/>
</dbReference>
<evidence type="ECO:0000313" key="2">
    <source>
        <dbReference type="Proteomes" id="UP001454036"/>
    </source>
</evidence>
<dbReference type="GO" id="GO:0020037">
    <property type="term" value="F:heme binding"/>
    <property type="evidence" value="ECO:0007669"/>
    <property type="project" value="InterPro"/>
</dbReference>
<proteinExistence type="predicted"/>
<dbReference type="EMBL" id="BAABME010004537">
    <property type="protein sequence ID" value="GAA0162735.1"/>
    <property type="molecule type" value="Genomic_DNA"/>
</dbReference>
<dbReference type="AlphaFoldDB" id="A0AAV3QGV2"/>
<gene>
    <name evidence="1" type="ORF">LIER_18765</name>
</gene>
<comment type="caution">
    <text evidence="1">The sequence shown here is derived from an EMBL/GenBank/DDBJ whole genome shotgun (WGS) entry which is preliminary data.</text>
</comment>
<dbReference type="GO" id="GO:0005506">
    <property type="term" value="F:iron ion binding"/>
    <property type="evidence" value="ECO:0007669"/>
    <property type="project" value="InterPro"/>
</dbReference>
<dbReference type="GO" id="GO:0016705">
    <property type="term" value="F:oxidoreductase activity, acting on paired donors, with incorporation or reduction of molecular oxygen"/>
    <property type="evidence" value="ECO:0007669"/>
    <property type="project" value="InterPro"/>
</dbReference>
<evidence type="ECO:0008006" key="3">
    <source>
        <dbReference type="Google" id="ProtNLM"/>
    </source>
</evidence>
<organism evidence="1 2">
    <name type="scientific">Lithospermum erythrorhizon</name>
    <name type="common">Purple gromwell</name>
    <name type="synonym">Lithospermum officinale var. erythrorhizon</name>
    <dbReference type="NCBI Taxonomy" id="34254"/>
    <lineage>
        <taxon>Eukaryota</taxon>
        <taxon>Viridiplantae</taxon>
        <taxon>Streptophyta</taxon>
        <taxon>Embryophyta</taxon>
        <taxon>Tracheophyta</taxon>
        <taxon>Spermatophyta</taxon>
        <taxon>Magnoliopsida</taxon>
        <taxon>eudicotyledons</taxon>
        <taxon>Gunneridae</taxon>
        <taxon>Pentapetalae</taxon>
        <taxon>asterids</taxon>
        <taxon>lamiids</taxon>
        <taxon>Boraginales</taxon>
        <taxon>Boraginaceae</taxon>
        <taxon>Boraginoideae</taxon>
        <taxon>Lithospermeae</taxon>
        <taxon>Lithospermum</taxon>
    </lineage>
</organism>
<name>A0AAV3QGV2_LITER</name>
<keyword evidence="2" id="KW-1185">Reference proteome</keyword>
<sequence length="87" mass="10281">MILGDRILMELSGEDHKHVRGALVSFLKPECLKMYVSKVEEEIKRHLEMHWQGKENVKVLPLMKTLTFNIIWLLDPKEINLLTISRR</sequence>
<reference evidence="1 2" key="1">
    <citation type="submission" date="2024-01" db="EMBL/GenBank/DDBJ databases">
        <title>The complete chloroplast genome sequence of Lithospermum erythrorhizon: insights into the phylogenetic relationship among Boraginaceae species and the maternal lineages of purple gromwells.</title>
        <authorList>
            <person name="Okada T."/>
            <person name="Watanabe K."/>
        </authorList>
    </citation>
    <scope>NUCLEOTIDE SEQUENCE [LARGE SCALE GENOMIC DNA]</scope>
</reference>